<proteinExistence type="predicted"/>
<dbReference type="InterPro" id="IPR018976">
    <property type="entry name" value="Imelysin-like"/>
</dbReference>
<dbReference type="CDD" id="cd14659">
    <property type="entry name" value="Imelysin-like_IPPA"/>
    <property type="match status" value="1"/>
</dbReference>
<comment type="caution">
    <text evidence="4">The sequence shown here is derived from an EMBL/GenBank/DDBJ whole genome shotgun (WGS) entry which is preliminary data.</text>
</comment>
<evidence type="ECO:0000313" key="5">
    <source>
        <dbReference type="Proteomes" id="UP001595445"/>
    </source>
</evidence>
<sequence length="342" mass="35988">MRNAHQMIAPPAIPRLSPPAWGRAGAGGPVALALTLLLAAPAAADTSAVVQDHARPGYDAFAKAAATLATIDGCNPDTLRPAFHAAYDAWMQVAHLHLGPAEAEGRSLAILYWPDPKGLGAKAQAALLTGTPLTPEAMAQHSVAARGLSGLERLLYPTGTLPADPCPLIQATADDLARMGDELTRDWLPFGDLLLTAGQPGNEKFLKPEEATQALFTQLATGLEFIADRQIGRPLATFDKPRPDLAQGHAAGRGMQNITLSLQALRDLTQKLNPDSPKTLAAFDRAITLARGIESIDSIADPQGWLKLEILQQAVRAARDTAVAELGPALGVELGFNSQDGD</sequence>
<feature type="domain" description="Imelysin-like" evidence="3">
    <location>
        <begin position="57"/>
        <end position="278"/>
    </location>
</feature>
<keyword evidence="5" id="KW-1185">Reference proteome</keyword>
<reference evidence="5" key="1">
    <citation type="journal article" date="2019" name="Int. J. Syst. Evol. Microbiol.">
        <title>The Global Catalogue of Microorganisms (GCM) 10K type strain sequencing project: providing services to taxonomists for standard genome sequencing and annotation.</title>
        <authorList>
            <consortium name="The Broad Institute Genomics Platform"/>
            <consortium name="The Broad Institute Genome Sequencing Center for Infectious Disease"/>
            <person name="Wu L."/>
            <person name="Ma J."/>
        </authorList>
    </citation>
    <scope>NUCLEOTIDE SEQUENCE [LARGE SCALE GENOMIC DNA]</scope>
    <source>
        <strain evidence="5">KCTC 62102</strain>
    </source>
</reference>
<name>A0ABV7DUD9_9RHOB</name>
<keyword evidence="2" id="KW-0732">Signal</keyword>
<organism evidence="4 5">
    <name type="scientific">Tabrizicola soli</name>
    <dbReference type="NCBI Taxonomy" id="2185115"/>
    <lineage>
        <taxon>Bacteria</taxon>
        <taxon>Pseudomonadati</taxon>
        <taxon>Pseudomonadota</taxon>
        <taxon>Alphaproteobacteria</taxon>
        <taxon>Rhodobacterales</taxon>
        <taxon>Paracoccaceae</taxon>
        <taxon>Tabrizicola</taxon>
    </lineage>
</organism>
<gene>
    <name evidence="4" type="ORF">ACFOD6_08030</name>
</gene>
<dbReference type="Gene3D" id="1.20.1420.20">
    <property type="entry name" value="M75 peptidase, HXXE motif"/>
    <property type="match status" value="1"/>
</dbReference>
<dbReference type="EMBL" id="JBHRSM010000013">
    <property type="protein sequence ID" value="MFC3085995.1"/>
    <property type="molecule type" value="Genomic_DNA"/>
</dbReference>
<dbReference type="Proteomes" id="UP001595445">
    <property type="component" value="Unassembled WGS sequence"/>
</dbReference>
<accession>A0ABV7DUD9</accession>
<evidence type="ECO:0000256" key="2">
    <source>
        <dbReference type="ARBA" id="ARBA00022729"/>
    </source>
</evidence>
<comment type="subcellular location">
    <subcellularLocation>
        <location evidence="1">Cell envelope</location>
    </subcellularLocation>
</comment>
<evidence type="ECO:0000259" key="3">
    <source>
        <dbReference type="Pfam" id="PF09375"/>
    </source>
</evidence>
<evidence type="ECO:0000313" key="4">
    <source>
        <dbReference type="EMBL" id="MFC3085995.1"/>
    </source>
</evidence>
<protein>
    <submittedName>
        <fullName evidence="4">Imelysin family protein</fullName>
    </submittedName>
</protein>
<dbReference type="Pfam" id="PF09375">
    <property type="entry name" value="Peptidase_M75"/>
    <property type="match status" value="1"/>
</dbReference>
<dbReference type="InterPro" id="IPR034984">
    <property type="entry name" value="Imelysin-like_IPPA"/>
</dbReference>
<dbReference type="RefSeq" id="WP_197643086.1">
    <property type="nucleotide sequence ID" value="NZ_JAEACP010000008.1"/>
</dbReference>
<evidence type="ECO:0000256" key="1">
    <source>
        <dbReference type="ARBA" id="ARBA00004196"/>
    </source>
</evidence>
<dbReference type="InterPro" id="IPR038352">
    <property type="entry name" value="Imelysin_sf"/>
</dbReference>